<dbReference type="OrthoDB" id="6268729at2"/>
<sequence>MRTLISLLVANALALSGSVYAGDTDDQKIADLKKQLEDITSELDDINDRVDSNERHSALDRILITGDFRTKAHSLHYQNVTWNPAIKVNFSDFGAKAMSGAFGMPNDPASPLGKMMAADPNLAAAFQSGQLQGTMPYVLAQKTTQDIDNDIFYTTRLRLNLKAKVWDNVSFAGRLSMFKNWGDSTGVQVFDSWRSFTMDGTSSGNPSGDFLRVERAYFDWKNIGGSPLYLSIGRRPSTYGPPTQYRENEKRGGTPSGHLVNFNFDGATMGYHLGDITGVEGQVIRFCYGQGFESQFGNGEMFGDIVTKDTHLGGFNIDAINDGKNFLQFTLFGAKDVNDGFKGTMAFPTQLAGIFAPTMYQDMQKFSNFNFETRVQPSGVIGDMFLGGIGFAREEDNDVKWFVSGGWTRADGNGNAGMFGGMLSDAVFEAQLNADGSEIIMMPSAADDSGPKDGYGIYAGIQIPAPYGKFGLEYNYGSKYWTPFTQAQDDPIGSKLATRGHVGEAYYMFDINPRMFIKLAGLYYDFEYTGSGTPVGAPQEIDEVIAGSAYSMLPVVDTAFDINASLTVNF</sequence>
<proteinExistence type="predicted"/>
<comment type="caution">
    <text evidence="3">The sequence shown here is derived from an EMBL/GenBank/DDBJ whole genome shotgun (WGS) entry which is preliminary data.</text>
</comment>
<reference evidence="3 4" key="1">
    <citation type="submission" date="2018-12" db="EMBL/GenBank/DDBJ databases">
        <authorList>
            <person name="Yu L."/>
        </authorList>
    </citation>
    <scope>NUCLEOTIDE SEQUENCE [LARGE SCALE GENOMIC DNA]</scope>
    <source>
        <strain evidence="3 4">HAW-EB2</strain>
    </source>
</reference>
<feature type="signal peptide" evidence="2">
    <location>
        <begin position="1"/>
        <end position="21"/>
    </location>
</feature>
<gene>
    <name evidence="3" type="ORF">EKG38_17135</name>
</gene>
<keyword evidence="1" id="KW-0175">Coiled coil</keyword>
<dbReference type="RefSeq" id="WP_126521441.1">
    <property type="nucleotide sequence ID" value="NZ_RXNU01000010.1"/>
</dbReference>
<dbReference type="InterPro" id="IPR021803">
    <property type="entry name" value="DUF3373"/>
</dbReference>
<dbReference type="AlphaFoldDB" id="A0A3S0KT18"/>
<organism evidence="3 4">
    <name type="scientific">Shewanella canadensis</name>
    <dbReference type="NCBI Taxonomy" id="271096"/>
    <lineage>
        <taxon>Bacteria</taxon>
        <taxon>Pseudomonadati</taxon>
        <taxon>Pseudomonadota</taxon>
        <taxon>Gammaproteobacteria</taxon>
        <taxon>Alteromonadales</taxon>
        <taxon>Shewanellaceae</taxon>
        <taxon>Shewanella</taxon>
    </lineage>
</organism>
<evidence type="ECO:0000313" key="3">
    <source>
        <dbReference type="EMBL" id="RTR37743.1"/>
    </source>
</evidence>
<name>A0A3S0KT18_9GAMM</name>
<dbReference type="Proteomes" id="UP000267448">
    <property type="component" value="Unassembled WGS sequence"/>
</dbReference>
<dbReference type="Pfam" id="PF11853">
    <property type="entry name" value="DUF3373"/>
    <property type="match status" value="1"/>
</dbReference>
<keyword evidence="2" id="KW-0732">Signal</keyword>
<dbReference type="EMBL" id="RXNU01000010">
    <property type="protein sequence ID" value="RTR37743.1"/>
    <property type="molecule type" value="Genomic_DNA"/>
</dbReference>
<accession>A0A3S0KT18</accession>
<feature type="coiled-coil region" evidence="1">
    <location>
        <begin position="29"/>
        <end position="56"/>
    </location>
</feature>
<evidence type="ECO:0000256" key="2">
    <source>
        <dbReference type="SAM" id="SignalP"/>
    </source>
</evidence>
<keyword evidence="4" id="KW-1185">Reference proteome</keyword>
<evidence type="ECO:0000313" key="4">
    <source>
        <dbReference type="Proteomes" id="UP000267448"/>
    </source>
</evidence>
<feature type="chain" id="PRO_5018659268" evidence="2">
    <location>
        <begin position="22"/>
        <end position="570"/>
    </location>
</feature>
<protein>
    <submittedName>
        <fullName evidence="3">DUF3373 domain-containing protein</fullName>
    </submittedName>
</protein>
<evidence type="ECO:0000256" key="1">
    <source>
        <dbReference type="SAM" id="Coils"/>
    </source>
</evidence>